<proteinExistence type="predicted"/>
<name>A0A8T0TXU4_PANVG</name>
<accession>A0A8T0TXU4</accession>
<evidence type="ECO:0000313" key="2">
    <source>
        <dbReference type="Proteomes" id="UP000823388"/>
    </source>
</evidence>
<protein>
    <submittedName>
        <fullName evidence="1">Uncharacterized protein</fullName>
    </submittedName>
</protein>
<gene>
    <name evidence="1" type="ORF">PVAP13_4KG306200</name>
</gene>
<dbReference type="Proteomes" id="UP000823388">
    <property type="component" value="Chromosome 4K"/>
</dbReference>
<evidence type="ECO:0000313" key="1">
    <source>
        <dbReference type="EMBL" id="KAG2612769.1"/>
    </source>
</evidence>
<comment type="caution">
    <text evidence="1">The sequence shown here is derived from an EMBL/GenBank/DDBJ whole genome shotgun (WGS) entry which is preliminary data.</text>
</comment>
<dbReference type="EMBL" id="CM029043">
    <property type="protein sequence ID" value="KAG2612769.1"/>
    <property type="molecule type" value="Genomic_DNA"/>
</dbReference>
<sequence>MPEPLVPSSCPVQQLAVGPASHHAYIAFWGQKIGRQVQGKLTRWKEYVFVERNKILSCFAPCLSLVFKIQKLVDFYIHRQCEWTVQGAQQGSSMKCYL</sequence>
<reference evidence="1" key="1">
    <citation type="submission" date="2020-05" db="EMBL/GenBank/DDBJ databases">
        <title>WGS assembly of Panicum virgatum.</title>
        <authorList>
            <person name="Lovell J.T."/>
            <person name="Jenkins J."/>
            <person name="Shu S."/>
            <person name="Juenger T.E."/>
            <person name="Schmutz J."/>
        </authorList>
    </citation>
    <scope>NUCLEOTIDE SEQUENCE</scope>
    <source>
        <strain evidence="1">AP13</strain>
    </source>
</reference>
<organism evidence="1 2">
    <name type="scientific">Panicum virgatum</name>
    <name type="common">Blackwell switchgrass</name>
    <dbReference type="NCBI Taxonomy" id="38727"/>
    <lineage>
        <taxon>Eukaryota</taxon>
        <taxon>Viridiplantae</taxon>
        <taxon>Streptophyta</taxon>
        <taxon>Embryophyta</taxon>
        <taxon>Tracheophyta</taxon>
        <taxon>Spermatophyta</taxon>
        <taxon>Magnoliopsida</taxon>
        <taxon>Liliopsida</taxon>
        <taxon>Poales</taxon>
        <taxon>Poaceae</taxon>
        <taxon>PACMAD clade</taxon>
        <taxon>Panicoideae</taxon>
        <taxon>Panicodae</taxon>
        <taxon>Paniceae</taxon>
        <taxon>Panicinae</taxon>
        <taxon>Panicum</taxon>
        <taxon>Panicum sect. Hiantes</taxon>
    </lineage>
</organism>
<dbReference type="AlphaFoldDB" id="A0A8T0TXU4"/>
<keyword evidence="2" id="KW-1185">Reference proteome</keyword>